<dbReference type="KEGG" id="ahs:AHALO_2550"/>
<feature type="domain" description="SIS" evidence="1">
    <location>
        <begin position="29"/>
        <end position="187"/>
    </location>
</feature>
<dbReference type="OrthoDB" id="9810929at2"/>
<dbReference type="PANTHER" id="PTHR30390:SF8">
    <property type="entry name" value="SUGAR ISOMERASE (SIS)"/>
    <property type="match status" value="1"/>
</dbReference>
<dbReference type="InterPro" id="IPR001347">
    <property type="entry name" value="SIS_dom"/>
</dbReference>
<dbReference type="CDD" id="cd05006">
    <property type="entry name" value="SIS_GmhA"/>
    <property type="match status" value="1"/>
</dbReference>
<gene>
    <name evidence="2" type="ORF">CP960_13125</name>
</gene>
<dbReference type="GO" id="GO:0016853">
    <property type="term" value="F:isomerase activity"/>
    <property type="evidence" value="ECO:0007669"/>
    <property type="project" value="UniProtKB-KW"/>
</dbReference>
<dbReference type="Proteomes" id="UP000233248">
    <property type="component" value="Unassembled WGS sequence"/>
</dbReference>
<name>A0A2N1IZG9_9BACT</name>
<reference evidence="2 3" key="1">
    <citation type="submission" date="2017-09" db="EMBL/GenBank/DDBJ databases">
        <title>Genomics of the genus Arcobacter.</title>
        <authorList>
            <person name="Perez-Cataluna A."/>
            <person name="Figueras M.J."/>
            <person name="Salas-Masso N."/>
        </authorList>
    </citation>
    <scope>NUCLEOTIDE SEQUENCE [LARGE SCALE GENOMIC DNA]</scope>
    <source>
        <strain evidence="2 3">DSM 18005</strain>
    </source>
</reference>
<dbReference type="PANTHER" id="PTHR30390">
    <property type="entry name" value="SEDOHEPTULOSE 7-PHOSPHATE ISOMERASE / DNAA INITIATOR-ASSOCIATING FACTOR FOR REPLICATION INITIATION"/>
    <property type="match status" value="1"/>
</dbReference>
<dbReference type="SUPFAM" id="SSF53697">
    <property type="entry name" value="SIS domain"/>
    <property type="match status" value="1"/>
</dbReference>
<keyword evidence="2" id="KW-0413">Isomerase</keyword>
<keyword evidence="3" id="KW-1185">Reference proteome</keyword>
<dbReference type="InterPro" id="IPR046348">
    <property type="entry name" value="SIS_dom_sf"/>
</dbReference>
<organism evidence="2 3">
    <name type="scientific">Malaciobacter halophilus</name>
    <dbReference type="NCBI Taxonomy" id="197482"/>
    <lineage>
        <taxon>Bacteria</taxon>
        <taxon>Pseudomonadati</taxon>
        <taxon>Campylobacterota</taxon>
        <taxon>Epsilonproteobacteria</taxon>
        <taxon>Campylobacterales</taxon>
        <taxon>Arcobacteraceae</taxon>
        <taxon>Malaciobacter</taxon>
    </lineage>
</organism>
<comment type="caution">
    <text evidence="2">The sequence shown here is derived from an EMBL/GenBank/DDBJ whole genome shotgun (WGS) entry which is preliminary data.</text>
</comment>
<proteinExistence type="predicted"/>
<dbReference type="AlphaFoldDB" id="A0A2N1IZG9"/>
<dbReference type="Pfam" id="PF13580">
    <property type="entry name" value="SIS_2"/>
    <property type="match status" value="1"/>
</dbReference>
<dbReference type="RefSeq" id="WP_101185927.1">
    <property type="nucleotide sequence ID" value="NZ_CP031218.1"/>
</dbReference>
<sequence length="187" mass="20931">MEFKEFTKEYINTLYKTLNNLNLDCLKELEELLRSTKGRVFIIGNGGSSATASHMANDLSVGLKRRNRLNLDVISLADNSAVNFALANDIGFENVFYMQLKDIIKKDDILIAISCSGTSANIIKAVKYAKKQNAIIVGFSGFEGGDLKNLSDIKIHVETTKGEYGIVEDVHMILNHILFSYLKKEYK</sequence>
<dbReference type="PROSITE" id="PS51464">
    <property type="entry name" value="SIS"/>
    <property type="match status" value="1"/>
</dbReference>
<dbReference type="EMBL" id="NXIF01000076">
    <property type="protein sequence ID" value="PKI79698.1"/>
    <property type="molecule type" value="Genomic_DNA"/>
</dbReference>
<dbReference type="Gene3D" id="3.40.50.10490">
    <property type="entry name" value="Glucose-6-phosphate isomerase like protein, domain 1"/>
    <property type="match status" value="1"/>
</dbReference>
<protein>
    <submittedName>
        <fullName evidence="2">Sugar isomerase</fullName>
    </submittedName>
</protein>
<dbReference type="GO" id="GO:1901135">
    <property type="term" value="P:carbohydrate derivative metabolic process"/>
    <property type="evidence" value="ECO:0007669"/>
    <property type="project" value="InterPro"/>
</dbReference>
<dbReference type="GO" id="GO:0097367">
    <property type="term" value="F:carbohydrate derivative binding"/>
    <property type="evidence" value="ECO:0007669"/>
    <property type="project" value="InterPro"/>
</dbReference>
<dbReference type="InterPro" id="IPR050099">
    <property type="entry name" value="SIS_GmhA/DiaA_subfam"/>
</dbReference>
<dbReference type="InterPro" id="IPR035461">
    <property type="entry name" value="GmhA/DiaA"/>
</dbReference>
<accession>A0A2N1IZG9</accession>
<evidence type="ECO:0000313" key="3">
    <source>
        <dbReference type="Proteomes" id="UP000233248"/>
    </source>
</evidence>
<evidence type="ECO:0000313" key="2">
    <source>
        <dbReference type="EMBL" id="PKI79698.1"/>
    </source>
</evidence>
<evidence type="ECO:0000259" key="1">
    <source>
        <dbReference type="PROSITE" id="PS51464"/>
    </source>
</evidence>